<feature type="chain" id="PRO_5009446398" evidence="1">
    <location>
        <begin position="18"/>
        <end position="260"/>
    </location>
</feature>
<evidence type="ECO:0000256" key="1">
    <source>
        <dbReference type="SAM" id="SignalP"/>
    </source>
</evidence>
<dbReference type="Proteomes" id="UP000178912">
    <property type="component" value="Unassembled WGS sequence"/>
</dbReference>
<dbReference type="Pfam" id="PF11937">
    <property type="entry name" value="DUF3455"/>
    <property type="match status" value="1"/>
</dbReference>
<evidence type="ECO:0000313" key="2">
    <source>
        <dbReference type="EMBL" id="CZS99844.1"/>
    </source>
</evidence>
<keyword evidence="1" id="KW-0732">Signal</keyword>
<sequence>MLSQIWIVSALCAGAFAAPTLSSAGAADFPADVKVLTEYFRLLGKKIQEGKNMAAAPVCDLSNAKMPESSPTLLPPVGEGLYLKHVAIGRGTQNYTCDMQNATAIPVATGAVATLYNASCIAATYPEMLATLPDVALQFNLTNANQSTISPSNLVISGHHFFSNGTTPVFVLNPAGNDIGVAPCQKNSAVPAPAGTTKGQGNQGFGTVAWLKLDTRDGATGGLQEVYRINTAGGSPPPTCMGMATSFQIQYAAEYWFYAV</sequence>
<reference evidence="3" key="1">
    <citation type="submission" date="2016-03" db="EMBL/GenBank/DDBJ databases">
        <authorList>
            <person name="Guldener U."/>
        </authorList>
    </citation>
    <scope>NUCLEOTIDE SEQUENCE [LARGE SCALE GENOMIC DNA]</scope>
    <source>
        <strain evidence="3">04CH-RAC-A.6.1</strain>
    </source>
</reference>
<protein>
    <submittedName>
        <fullName evidence="2">Related to malate dehydrogenase</fullName>
    </submittedName>
</protein>
<dbReference type="InterPro" id="IPR021851">
    <property type="entry name" value="DUF3455"/>
</dbReference>
<evidence type="ECO:0000313" key="3">
    <source>
        <dbReference type="Proteomes" id="UP000178912"/>
    </source>
</evidence>
<dbReference type="PANTHER" id="PTHR35567">
    <property type="entry name" value="MALATE DEHYDROGENASE (AFU_ORTHOLOGUE AFUA_2G13800)"/>
    <property type="match status" value="1"/>
</dbReference>
<dbReference type="AlphaFoldDB" id="A0A1E1KSD0"/>
<organism evidence="2 3">
    <name type="scientific">Rhynchosporium agropyri</name>
    <dbReference type="NCBI Taxonomy" id="914238"/>
    <lineage>
        <taxon>Eukaryota</taxon>
        <taxon>Fungi</taxon>
        <taxon>Dikarya</taxon>
        <taxon>Ascomycota</taxon>
        <taxon>Pezizomycotina</taxon>
        <taxon>Leotiomycetes</taxon>
        <taxon>Helotiales</taxon>
        <taxon>Ploettnerulaceae</taxon>
        <taxon>Rhynchosporium</taxon>
    </lineage>
</organism>
<dbReference type="EMBL" id="FJUX01000042">
    <property type="protein sequence ID" value="CZS99844.1"/>
    <property type="molecule type" value="Genomic_DNA"/>
</dbReference>
<keyword evidence="3" id="KW-1185">Reference proteome</keyword>
<feature type="signal peptide" evidence="1">
    <location>
        <begin position="1"/>
        <end position="17"/>
    </location>
</feature>
<name>A0A1E1KSD0_9HELO</name>
<gene>
    <name evidence="2" type="ORF">RAG0_08141</name>
</gene>
<dbReference type="OrthoDB" id="1859733at2759"/>
<proteinExistence type="predicted"/>
<dbReference type="PANTHER" id="PTHR35567:SF1">
    <property type="entry name" value="CONSERVED FUNGAL PROTEIN (AFU_ORTHOLOGUE AFUA_1G14230)"/>
    <property type="match status" value="1"/>
</dbReference>
<accession>A0A1E1KSD0</accession>